<dbReference type="EMBL" id="QVQW01000143">
    <property type="protein sequence ID" value="RKU39823.1"/>
    <property type="molecule type" value="Genomic_DNA"/>
</dbReference>
<protein>
    <recommendedName>
        <fullName evidence="1">DUF7730 domain-containing protein</fullName>
    </recommendedName>
</protein>
<proteinExistence type="predicted"/>
<name>A0A420XVX4_9PEZI</name>
<dbReference type="OrthoDB" id="9975943at2759"/>
<evidence type="ECO:0000313" key="3">
    <source>
        <dbReference type="Proteomes" id="UP000275385"/>
    </source>
</evidence>
<dbReference type="PANTHER" id="PTHR14097">
    <property type="entry name" value="OXIDOREDUCTASE HTATIP2"/>
    <property type="match status" value="1"/>
</dbReference>
<evidence type="ECO:0000259" key="1">
    <source>
        <dbReference type="Pfam" id="PF24864"/>
    </source>
</evidence>
<sequence length="614" mass="69255">MHLILTGATGLVGSATLEAMIKMKEVTKISVISRRPVQMAEDAKDPRINVILHKDFEHYDQSLLEQLKDATGCVWALGISQTKVSKEEYVRITKTYALAAARAFQTLPLTSPDTPFNFLFVSGEGTTHSPGLFTSLFARVKGETELALATMRAANPRFHVDSVRPGLVDWSAHESLKPYMPAQGVMMNAALALFGPVVRTAWKEMAAPTEPLGRFLTECAMGKWKGELQGKGMVRVGKTSRALPKVKSYITAGRASKMSPTCDDERITPAVTLEHAKDQSNSSFFGRLPPEIRTQIYEHIVQPVQHIFMWDAHHTGPMAHAPCIVDPEAQDMRERTYFHALKYDELPDGTPATDDDKIAWDARQYTDWCNHWQCEEACIWGEAIGPLLACKQMHAEYIGMLYSRTTFSFINTAALDRFLNQTPAQYLELIQSIHVIWRGQGTWALIREEHLQDPDLRGHGPDATAHRHLHVWSDLWKRLLKRCKRLSNVRIWYYGGMPNFPMPYDKLAALGKSFSEAPGVHLDAHMVWTWDSGRISRNGAMVEDDGSVIPDECRHLGFPITRTPSIVVLEDPAEDDDRLSRGWTRPENAHLMDSLGRLAHEFHPGWGFRHYGPR</sequence>
<comment type="caution">
    <text evidence="2">The sequence shown here is derived from an EMBL/GenBank/DDBJ whole genome shotgun (WGS) entry which is preliminary data.</text>
</comment>
<dbReference type="InterPro" id="IPR056632">
    <property type="entry name" value="DUF7730"/>
</dbReference>
<dbReference type="PANTHER" id="PTHR14097:SF8">
    <property type="entry name" value="NAD(P)-BINDING DOMAIN-CONTAINING PROTEIN"/>
    <property type="match status" value="1"/>
</dbReference>
<dbReference type="AlphaFoldDB" id="A0A420XVX4"/>
<gene>
    <name evidence="2" type="ORF">DL546_000991</name>
</gene>
<organism evidence="2 3">
    <name type="scientific">Coniochaeta pulveracea</name>
    <dbReference type="NCBI Taxonomy" id="177199"/>
    <lineage>
        <taxon>Eukaryota</taxon>
        <taxon>Fungi</taxon>
        <taxon>Dikarya</taxon>
        <taxon>Ascomycota</taxon>
        <taxon>Pezizomycotina</taxon>
        <taxon>Sordariomycetes</taxon>
        <taxon>Sordariomycetidae</taxon>
        <taxon>Coniochaetales</taxon>
        <taxon>Coniochaetaceae</taxon>
        <taxon>Coniochaeta</taxon>
    </lineage>
</organism>
<dbReference type="SUPFAM" id="SSF51735">
    <property type="entry name" value="NAD(P)-binding Rossmann-fold domains"/>
    <property type="match status" value="1"/>
</dbReference>
<feature type="domain" description="DUF7730" evidence="1">
    <location>
        <begin position="278"/>
        <end position="489"/>
    </location>
</feature>
<evidence type="ECO:0000313" key="2">
    <source>
        <dbReference type="EMBL" id="RKU39823.1"/>
    </source>
</evidence>
<reference evidence="2 3" key="1">
    <citation type="submission" date="2018-08" db="EMBL/GenBank/DDBJ databases">
        <title>Draft genome of the lignicolous fungus Coniochaeta pulveracea.</title>
        <authorList>
            <person name="Borstlap C.J."/>
            <person name="De Witt R.N."/>
            <person name="Botha A."/>
            <person name="Volschenk H."/>
        </authorList>
    </citation>
    <scope>NUCLEOTIDE SEQUENCE [LARGE SCALE GENOMIC DNA]</scope>
    <source>
        <strain evidence="2 3">CAB683</strain>
    </source>
</reference>
<dbReference type="InterPro" id="IPR036291">
    <property type="entry name" value="NAD(P)-bd_dom_sf"/>
</dbReference>
<dbReference type="Pfam" id="PF24864">
    <property type="entry name" value="DUF7730"/>
    <property type="match status" value="1"/>
</dbReference>
<keyword evidence="3" id="KW-1185">Reference proteome</keyword>
<accession>A0A420XVX4</accession>
<dbReference type="Gene3D" id="3.40.50.720">
    <property type="entry name" value="NAD(P)-binding Rossmann-like Domain"/>
    <property type="match status" value="1"/>
</dbReference>
<dbReference type="Proteomes" id="UP000275385">
    <property type="component" value="Unassembled WGS sequence"/>
</dbReference>